<proteinExistence type="inferred from homology"/>
<dbReference type="InterPro" id="IPR011257">
    <property type="entry name" value="DNA_glycosylase"/>
</dbReference>
<evidence type="ECO:0000259" key="10">
    <source>
        <dbReference type="SMART" id="SM00478"/>
    </source>
</evidence>
<comment type="caution">
    <text evidence="11">The sequence shown here is derived from an EMBL/GenBank/DDBJ whole genome shotgun (WGS) entry which is preliminary data.</text>
</comment>
<feature type="domain" description="HhH-GPD" evidence="10">
    <location>
        <begin position="134"/>
        <end position="299"/>
    </location>
</feature>
<dbReference type="CDD" id="cd00056">
    <property type="entry name" value="ENDO3c"/>
    <property type="match status" value="1"/>
</dbReference>
<dbReference type="AlphaFoldDB" id="A0A413R9I2"/>
<dbReference type="RefSeq" id="WP_005358624.1">
    <property type="nucleotide sequence ID" value="NZ_CAUBDO010000007.1"/>
</dbReference>
<keyword evidence="12" id="KW-1185">Reference proteome</keyword>
<reference evidence="11 12" key="1">
    <citation type="submission" date="2018-08" db="EMBL/GenBank/DDBJ databases">
        <title>A genome reference for cultivated species of the human gut microbiota.</title>
        <authorList>
            <person name="Zou Y."/>
            <person name="Xue W."/>
            <person name="Luo G."/>
        </authorList>
    </citation>
    <scope>NUCLEOTIDE SEQUENCE [LARGE SCALE GENOMIC DNA]</scope>
    <source>
        <strain evidence="11 12">AM44-11BH</strain>
    </source>
</reference>
<dbReference type="InterPro" id="IPR052054">
    <property type="entry name" value="Oxidative_DNA_repair_enzyme"/>
</dbReference>
<evidence type="ECO:0000256" key="3">
    <source>
        <dbReference type="ARBA" id="ARBA00022763"/>
    </source>
</evidence>
<keyword evidence="8" id="KW-0326">Glycosidase</keyword>
<keyword evidence="6" id="KW-0456">Lyase</keyword>
<dbReference type="SUPFAM" id="SSF48150">
    <property type="entry name" value="DNA-glycosylase"/>
    <property type="match status" value="1"/>
</dbReference>
<keyword evidence="5" id="KW-0234">DNA repair</keyword>
<dbReference type="Pfam" id="PF07934">
    <property type="entry name" value="OGG_N"/>
    <property type="match status" value="1"/>
</dbReference>
<dbReference type="EMBL" id="QSFD01000004">
    <property type="protein sequence ID" value="RHA19055.1"/>
    <property type="molecule type" value="Genomic_DNA"/>
</dbReference>
<dbReference type="PANTHER" id="PTHR10242:SF2">
    <property type="entry name" value="N-GLYCOSYLASE_DNA LYASE"/>
    <property type="match status" value="1"/>
</dbReference>
<sequence>MDNTFGEKSRQNFRIEIENKNTIIKEITDFDLEQTLECGQCFRFYKQDEEDYVVVAFNKLLHIKQSGNQLIFFNTEKPDVENIWIPYFDLERDYNEIKSFLLKKDSKLEEAIKEKWGIRILNQEFYETLISFIISQNKQIPHIKQLVRRISEEYGEYLGEVNGERYYSFPDVKTLGTITEEAFREMKTGFRAPYLYDAAQKLATGVISMETLKGLNENETRDKLISIKGVGEKVANCVMLFSLGFREAFPVDVWIKRIMESVYFNGEDTPKDKIQLFAKEQYGEYGGYAQQYLFCFGRENKVGTKK</sequence>
<dbReference type="InterPro" id="IPR023170">
    <property type="entry name" value="HhH_base_excis_C"/>
</dbReference>
<dbReference type="EC" id="4.2.99.18" evidence="2"/>
<comment type="catalytic activity">
    <reaction evidence="9">
        <text>2'-deoxyribonucleotide-(2'-deoxyribose 5'-phosphate)-2'-deoxyribonucleotide-DNA = a 3'-end 2'-deoxyribonucleotide-(2,3-dehydro-2,3-deoxyribose 5'-phosphate)-DNA + a 5'-end 5'-phospho-2'-deoxyribonucleoside-DNA + H(+)</text>
        <dbReference type="Rhea" id="RHEA:66592"/>
        <dbReference type="Rhea" id="RHEA-COMP:13180"/>
        <dbReference type="Rhea" id="RHEA-COMP:16897"/>
        <dbReference type="Rhea" id="RHEA-COMP:17067"/>
        <dbReference type="ChEBI" id="CHEBI:15378"/>
        <dbReference type="ChEBI" id="CHEBI:136412"/>
        <dbReference type="ChEBI" id="CHEBI:157695"/>
        <dbReference type="ChEBI" id="CHEBI:167181"/>
        <dbReference type="EC" id="4.2.99.18"/>
    </reaction>
</comment>
<dbReference type="GO" id="GO:0006284">
    <property type="term" value="P:base-excision repair"/>
    <property type="evidence" value="ECO:0007669"/>
    <property type="project" value="InterPro"/>
</dbReference>
<evidence type="ECO:0000256" key="9">
    <source>
        <dbReference type="ARBA" id="ARBA00044632"/>
    </source>
</evidence>
<accession>A0A413R9I2</accession>
<keyword evidence="3" id="KW-0227">DNA damage</keyword>
<dbReference type="Proteomes" id="UP000284779">
    <property type="component" value="Unassembled WGS sequence"/>
</dbReference>
<evidence type="ECO:0000256" key="6">
    <source>
        <dbReference type="ARBA" id="ARBA00023239"/>
    </source>
</evidence>
<gene>
    <name evidence="11" type="ORF">DW944_04790</name>
</gene>
<evidence type="ECO:0000256" key="7">
    <source>
        <dbReference type="ARBA" id="ARBA00023268"/>
    </source>
</evidence>
<dbReference type="Gene3D" id="1.10.340.30">
    <property type="entry name" value="Hypothetical protein, domain 2"/>
    <property type="match status" value="1"/>
</dbReference>
<dbReference type="SUPFAM" id="SSF55945">
    <property type="entry name" value="TATA-box binding protein-like"/>
    <property type="match status" value="1"/>
</dbReference>
<dbReference type="SMART" id="SM00478">
    <property type="entry name" value="ENDO3c"/>
    <property type="match status" value="1"/>
</dbReference>
<dbReference type="Gene3D" id="3.30.310.260">
    <property type="match status" value="1"/>
</dbReference>
<dbReference type="InterPro" id="IPR003265">
    <property type="entry name" value="HhH-GPD_domain"/>
</dbReference>
<evidence type="ECO:0000256" key="2">
    <source>
        <dbReference type="ARBA" id="ARBA00012720"/>
    </source>
</evidence>
<protein>
    <recommendedName>
        <fullName evidence="2">DNA-(apurinic or apyrimidinic site) lyase</fullName>
        <ecNumber evidence="2">4.2.99.18</ecNumber>
    </recommendedName>
</protein>
<name>A0A413R9I2_9FIRM</name>
<keyword evidence="4" id="KW-0378">Hydrolase</keyword>
<dbReference type="GO" id="GO:0006289">
    <property type="term" value="P:nucleotide-excision repair"/>
    <property type="evidence" value="ECO:0007669"/>
    <property type="project" value="InterPro"/>
</dbReference>
<dbReference type="PANTHER" id="PTHR10242">
    <property type="entry name" value="8-OXOGUANINE DNA GLYCOSYLASE"/>
    <property type="match status" value="1"/>
</dbReference>
<dbReference type="Pfam" id="PF00730">
    <property type="entry name" value="HhH-GPD"/>
    <property type="match status" value="1"/>
</dbReference>
<evidence type="ECO:0000256" key="5">
    <source>
        <dbReference type="ARBA" id="ARBA00023204"/>
    </source>
</evidence>
<dbReference type="GO" id="GO:0140078">
    <property type="term" value="F:class I DNA-(apurinic or apyrimidinic site) endonuclease activity"/>
    <property type="evidence" value="ECO:0007669"/>
    <property type="project" value="UniProtKB-EC"/>
</dbReference>
<evidence type="ECO:0000313" key="12">
    <source>
        <dbReference type="Proteomes" id="UP000284779"/>
    </source>
</evidence>
<evidence type="ECO:0000256" key="1">
    <source>
        <dbReference type="ARBA" id="ARBA00010679"/>
    </source>
</evidence>
<dbReference type="Gene3D" id="1.10.1670.10">
    <property type="entry name" value="Helix-hairpin-Helix base-excision DNA repair enzymes (C-terminal)"/>
    <property type="match status" value="1"/>
</dbReference>
<dbReference type="InterPro" id="IPR012904">
    <property type="entry name" value="OGG_N"/>
</dbReference>
<organism evidence="11 12">
    <name type="scientific">Eubacterium ventriosum</name>
    <dbReference type="NCBI Taxonomy" id="39496"/>
    <lineage>
        <taxon>Bacteria</taxon>
        <taxon>Bacillati</taxon>
        <taxon>Bacillota</taxon>
        <taxon>Clostridia</taxon>
        <taxon>Eubacteriales</taxon>
        <taxon>Eubacteriaceae</taxon>
        <taxon>Eubacterium</taxon>
    </lineage>
</organism>
<dbReference type="GO" id="GO:0008534">
    <property type="term" value="F:oxidized purine nucleobase lesion DNA N-glycosylase activity"/>
    <property type="evidence" value="ECO:0007669"/>
    <property type="project" value="InterPro"/>
</dbReference>
<dbReference type="GO" id="GO:0003684">
    <property type="term" value="F:damaged DNA binding"/>
    <property type="evidence" value="ECO:0007669"/>
    <property type="project" value="InterPro"/>
</dbReference>
<evidence type="ECO:0000256" key="4">
    <source>
        <dbReference type="ARBA" id="ARBA00022801"/>
    </source>
</evidence>
<evidence type="ECO:0000313" key="11">
    <source>
        <dbReference type="EMBL" id="RHA19055.1"/>
    </source>
</evidence>
<keyword evidence="7" id="KW-0511">Multifunctional enzyme</keyword>
<comment type="similarity">
    <text evidence="1">Belongs to the type-1 OGG1 family.</text>
</comment>
<evidence type="ECO:0000256" key="8">
    <source>
        <dbReference type="ARBA" id="ARBA00023295"/>
    </source>
</evidence>